<dbReference type="EMBL" id="CP090978">
    <property type="protein sequence ID" value="UJF34531.1"/>
    <property type="molecule type" value="Genomic_DNA"/>
</dbReference>
<evidence type="ECO:0000313" key="2">
    <source>
        <dbReference type="EMBL" id="UJF34531.1"/>
    </source>
</evidence>
<evidence type="ECO:0000313" key="3">
    <source>
        <dbReference type="Proteomes" id="UP001649230"/>
    </source>
</evidence>
<sequence length="341" mass="39523">MNVVFMNTLEKETGENRVLTAQISIAESQGVWHVLWKNTPMPGAADQELWYEGVSWDEMLSAFRQGLRDKIRNGYRPLIHTEWDSGQGLTGKARMTQMLAYYCEANPNEELFESLRSWRREQAAREGKAPYILATNRVLRMISVFQPRTIEELLQIPGFGEQKAAMYGNDLITITADLPRITEFPLDWVARMIDTNQFEAWLTAQKEQNLRVELDREANKRKLLEIVAGGGSLSDLQEGLSLQRRELLLWVEDLDREGYDMEPLIEAELHEVAEEDQIKAWNAFETEGHRYLKPVLQRIVAMEEMKGKELDRAYEWLRLLRLRFRREKESADVSATSQAAS</sequence>
<gene>
    <name evidence="2" type="ORF">L0M14_04930</name>
</gene>
<dbReference type="PROSITE" id="PS50967">
    <property type="entry name" value="HRDC"/>
    <property type="match status" value="1"/>
</dbReference>
<accession>A0ABY3SN61</accession>
<name>A0ABY3SN61_9BACL</name>
<dbReference type="Pfam" id="PF00570">
    <property type="entry name" value="HRDC"/>
    <property type="match status" value="1"/>
</dbReference>
<proteinExistence type="predicted"/>
<keyword evidence="3" id="KW-1185">Reference proteome</keyword>
<dbReference type="Proteomes" id="UP001649230">
    <property type="component" value="Chromosome"/>
</dbReference>
<dbReference type="InterPro" id="IPR044876">
    <property type="entry name" value="HRDC_dom_sf"/>
</dbReference>
<dbReference type="InterPro" id="IPR010997">
    <property type="entry name" value="HRDC-like_sf"/>
</dbReference>
<dbReference type="InterPro" id="IPR002121">
    <property type="entry name" value="HRDC_dom"/>
</dbReference>
<dbReference type="Gene3D" id="1.10.150.80">
    <property type="entry name" value="HRDC domain"/>
    <property type="match status" value="1"/>
</dbReference>
<evidence type="ECO:0000259" key="1">
    <source>
        <dbReference type="PROSITE" id="PS50967"/>
    </source>
</evidence>
<dbReference type="SUPFAM" id="SSF47819">
    <property type="entry name" value="HRDC-like"/>
    <property type="match status" value="1"/>
</dbReference>
<dbReference type="SMART" id="SM00341">
    <property type="entry name" value="HRDC"/>
    <property type="match status" value="1"/>
</dbReference>
<organism evidence="2 3">
    <name type="scientific">Paenibacillus hexagrammi</name>
    <dbReference type="NCBI Taxonomy" id="2908839"/>
    <lineage>
        <taxon>Bacteria</taxon>
        <taxon>Bacillati</taxon>
        <taxon>Bacillota</taxon>
        <taxon>Bacilli</taxon>
        <taxon>Bacillales</taxon>
        <taxon>Paenibacillaceae</taxon>
        <taxon>Paenibacillus</taxon>
    </lineage>
</organism>
<dbReference type="RefSeq" id="WP_235121105.1">
    <property type="nucleotide sequence ID" value="NZ_CP090978.1"/>
</dbReference>
<feature type="domain" description="HRDC" evidence="1">
    <location>
        <begin position="105"/>
        <end position="185"/>
    </location>
</feature>
<reference evidence="2 3" key="1">
    <citation type="journal article" date="2024" name="Int. J. Syst. Evol. Microbiol.">
        <title>Paenibacillus hexagrammi sp. nov., a novel bacterium isolated from the gut content of Hexagrammos agrammus.</title>
        <authorList>
            <person name="Jung H.K."/>
            <person name="Kim D.G."/>
            <person name="Zin H."/>
            <person name="Park J."/>
            <person name="Jung H."/>
            <person name="Kim Y.O."/>
            <person name="Kong H.J."/>
            <person name="Kim J.W."/>
            <person name="Kim Y.S."/>
        </authorList>
    </citation>
    <scope>NUCLEOTIDE SEQUENCE [LARGE SCALE GENOMIC DNA]</scope>
    <source>
        <strain evidence="2 3">YPD9-1</strain>
    </source>
</reference>
<protein>
    <submittedName>
        <fullName evidence="2">HRDC domain-containing protein</fullName>
    </submittedName>
</protein>